<accession>A0ABT6KNU3</accession>
<feature type="transmembrane region" description="Helical" evidence="1">
    <location>
        <begin position="100"/>
        <end position="121"/>
    </location>
</feature>
<gene>
    <name evidence="2" type="ORF">M2152_001848</name>
</gene>
<name>A0ABT6KNU3_9MICO</name>
<evidence type="ECO:0000313" key="2">
    <source>
        <dbReference type="EMBL" id="MDH6181666.1"/>
    </source>
</evidence>
<dbReference type="EMBL" id="JARXVQ010000001">
    <property type="protein sequence ID" value="MDH6181666.1"/>
    <property type="molecule type" value="Genomic_DNA"/>
</dbReference>
<dbReference type="InterPro" id="IPR002798">
    <property type="entry name" value="SpoIIM-like"/>
</dbReference>
<evidence type="ECO:0000256" key="1">
    <source>
        <dbReference type="SAM" id="Phobius"/>
    </source>
</evidence>
<proteinExistence type="predicted"/>
<feature type="transmembrane region" description="Helical" evidence="1">
    <location>
        <begin position="253"/>
        <end position="271"/>
    </location>
</feature>
<protein>
    <submittedName>
        <fullName evidence="2">Membrane protein SpoIIM required for sporulation</fullName>
    </submittedName>
</protein>
<sequence length="330" mass="35753">MDLDAYSAAHRDEWARLDELGRQRDFTGAEADELIEHYQAGASQLSAIQTTVGESVPGDRLSLGLSRARLRFTSASASVLSRLPRFFLADLPAALYRVRWLTLAVAVAFIVLATLQAWWVATTPEALAMMGSRAELEAYREQFINYYSEYSGTSFTSFVWTNNAWLAAQAIGFGITGVFPAYLLLQNAIGIGGSAGALASIDSLDVFLLYIAPHGQLELYSVFLAAAAGFRVFWAWIAPGARTRAQALSEDGRAMFTIVVGLTLALLLSGLVEGLVTRQEWPWPIKIGIGTIALAVFLFYQWVIGGRAARAGQTGDLAEFEAGARQLVAG</sequence>
<dbReference type="Pfam" id="PF01944">
    <property type="entry name" value="SpoIIM"/>
    <property type="match status" value="1"/>
</dbReference>
<keyword evidence="3" id="KW-1185">Reference proteome</keyword>
<reference evidence="2 3" key="1">
    <citation type="submission" date="2023-04" db="EMBL/GenBank/DDBJ databases">
        <title>Genome Encyclopedia of Bacteria and Archaea VI: Functional Genomics of Type Strains.</title>
        <authorList>
            <person name="Whitman W."/>
        </authorList>
    </citation>
    <scope>NUCLEOTIDE SEQUENCE [LARGE SCALE GENOMIC DNA]</scope>
    <source>
        <strain evidence="2 3">SG_E_30_P1</strain>
    </source>
</reference>
<organism evidence="2 3">
    <name type="scientific">Antiquaquibacter oligotrophicus</name>
    <dbReference type="NCBI Taxonomy" id="2880260"/>
    <lineage>
        <taxon>Bacteria</taxon>
        <taxon>Bacillati</taxon>
        <taxon>Actinomycetota</taxon>
        <taxon>Actinomycetes</taxon>
        <taxon>Micrococcales</taxon>
        <taxon>Microbacteriaceae</taxon>
        <taxon>Antiquaquibacter</taxon>
    </lineage>
</organism>
<keyword evidence="1" id="KW-1133">Transmembrane helix</keyword>
<feature type="transmembrane region" description="Helical" evidence="1">
    <location>
        <begin position="164"/>
        <end position="185"/>
    </location>
</feature>
<evidence type="ECO:0000313" key="3">
    <source>
        <dbReference type="Proteomes" id="UP001160142"/>
    </source>
</evidence>
<dbReference type="RefSeq" id="WP_322133973.1">
    <property type="nucleotide sequence ID" value="NZ_CP085036.1"/>
</dbReference>
<feature type="transmembrane region" description="Helical" evidence="1">
    <location>
        <begin position="219"/>
        <end position="241"/>
    </location>
</feature>
<comment type="caution">
    <text evidence="2">The sequence shown here is derived from an EMBL/GenBank/DDBJ whole genome shotgun (WGS) entry which is preliminary data.</text>
</comment>
<keyword evidence="1" id="KW-0472">Membrane</keyword>
<feature type="transmembrane region" description="Helical" evidence="1">
    <location>
        <begin position="192"/>
        <end position="213"/>
    </location>
</feature>
<dbReference type="Proteomes" id="UP001160142">
    <property type="component" value="Unassembled WGS sequence"/>
</dbReference>
<dbReference type="PANTHER" id="PTHR35337">
    <property type="entry name" value="SLR1478 PROTEIN"/>
    <property type="match status" value="1"/>
</dbReference>
<dbReference type="PANTHER" id="PTHR35337:SF1">
    <property type="entry name" value="SLR1478 PROTEIN"/>
    <property type="match status" value="1"/>
</dbReference>
<keyword evidence="1" id="KW-0812">Transmembrane</keyword>
<feature type="transmembrane region" description="Helical" evidence="1">
    <location>
        <begin position="283"/>
        <end position="303"/>
    </location>
</feature>